<name>A0A170YC20_9BACT</name>
<dbReference type="OrthoDB" id="9815228at2"/>
<feature type="chain" id="PRO_5007904819" description="Capsule assembly protein Wzi" evidence="1">
    <location>
        <begin position="20"/>
        <end position="586"/>
    </location>
</feature>
<proteinExistence type="predicted"/>
<dbReference type="STRING" id="681398.PJIAN_1265"/>
<organism evidence="2 3">
    <name type="scientific">Paludibacter jiangxiensis</name>
    <dbReference type="NCBI Taxonomy" id="681398"/>
    <lineage>
        <taxon>Bacteria</taxon>
        <taxon>Pseudomonadati</taxon>
        <taxon>Bacteroidota</taxon>
        <taxon>Bacteroidia</taxon>
        <taxon>Bacteroidales</taxon>
        <taxon>Paludibacteraceae</taxon>
        <taxon>Paludibacter</taxon>
    </lineage>
</organism>
<dbReference type="Proteomes" id="UP000076586">
    <property type="component" value="Unassembled WGS sequence"/>
</dbReference>
<reference evidence="3" key="1">
    <citation type="submission" date="2016-04" db="EMBL/GenBank/DDBJ databases">
        <title>Draft genome sequence of Paludibacter jiangxiensis strain NM7.</title>
        <authorList>
            <person name="Qiu Y."/>
            <person name="Matsuura N."/>
            <person name="Ohashi A."/>
            <person name="Tourlousse M.D."/>
            <person name="Sekiguchi Y."/>
        </authorList>
    </citation>
    <scope>NUCLEOTIDE SEQUENCE [LARGE SCALE GENOMIC DNA]</scope>
    <source>
        <strain evidence="3">NM7</strain>
    </source>
</reference>
<feature type="signal peptide" evidence="1">
    <location>
        <begin position="1"/>
        <end position="19"/>
    </location>
</feature>
<keyword evidence="3" id="KW-1185">Reference proteome</keyword>
<dbReference type="AlphaFoldDB" id="A0A170YC20"/>
<evidence type="ECO:0000313" key="2">
    <source>
        <dbReference type="EMBL" id="GAT61682.1"/>
    </source>
</evidence>
<dbReference type="Gene3D" id="2.40.160.130">
    <property type="entry name" value="Capsule assembly protein Wzi"/>
    <property type="match status" value="1"/>
</dbReference>
<keyword evidence="1" id="KW-0732">Signal</keyword>
<evidence type="ECO:0000313" key="3">
    <source>
        <dbReference type="Proteomes" id="UP000076586"/>
    </source>
</evidence>
<dbReference type="InterPro" id="IPR038636">
    <property type="entry name" value="Wzi_sf"/>
</dbReference>
<comment type="caution">
    <text evidence="2">The sequence shown here is derived from an EMBL/GenBank/DDBJ whole genome shotgun (WGS) entry which is preliminary data.</text>
</comment>
<sequence>MKRLLILLIVALSAVGISAQNIPQHQSYSSLYDLLDELANDGIIQINSAVKPYSRTFIASKLQEASAQDSLLSKRQRADVSFYLNDYSLETGKLPFTRFDVVDEPSTKVSLWHPGVFYRSGDMWIRMTPVLGGDILRNKNGTISQRTVGAELMTQLGKHFTLYASLRDNSQSGELLSKGEKYAKIKSPYTSKDTLMRLPSYLTQAPGAAYKVANGTNAGGDFSEMRAGVYYSWDWGNIGYAKDHIQWGDNYHGSNILSGNTPSFPFLALNLYPFKWVELNFFHGWLTSNVIDSTDYYIQNTGEKSYRYRNKYIAANMLTFKPMTGLNISFGNSIIYAERNIQLAYLLPLAFYKSIDHTLTMGSENQNSQMFLNISSRNINHLHLFLSMYIDEFSVKRLKSSNPETNPISWKLGGRLSNYPFKDWSLIAEWTRNNICTYKHFIPAIDYTSSGYTLGSYLWDNSQEMYLALTCRPVRGLFLQGSFLSASHGNEYDYIHKDILKIISQPFMKDQVWTNKTISFSANYEVINNLFLLFNIDSSNIEGHNATGAKTYGEYRSNASGYLSMYTPEYLQGKNLTFTLGLRVGL</sequence>
<evidence type="ECO:0008006" key="4">
    <source>
        <dbReference type="Google" id="ProtNLM"/>
    </source>
</evidence>
<protein>
    <recommendedName>
        <fullName evidence="4">Capsule assembly protein Wzi</fullName>
    </recommendedName>
</protein>
<dbReference type="EMBL" id="BDCR01000001">
    <property type="protein sequence ID" value="GAT61682.1"/>
    <property type="molecule type" value="Genomic_DNA"/>
</dbReference>
<dbReference type="RefSeq" id="WP_068702661.1">
    <property type="nucleotide sequence ID" value="NZ_BDCR01000001.1"/>
</dbReference>
<gene>
    <name evidence="2" type="ORF">PJIAN_1265</name>
</gene>
<accession>A0A170YC20</accession>
<evidence type="ECO:0000256" key="1">
    <source>
        <dbReference type="SAM" id="SignalP"/>
    </source>
</evidence>
<reference evidence="3" key="2">
    <citation type="journal article" date="2017" name="Genome Announc.">
        <title>Draft genome sequence of Paludibacter jiangxiensis NM7(T), a propionate-producing fermentative bacterium.</title>
        <authorList>
            <person name="Qiu Y.-L."/>
            <person name="Tourlousse D.M."/>
            <person name="Matsuura N."/>
            <person name="Ohashi A."/>
            <person name="Sekiguchi Y."/>
        </authorList>
    </citation>
    <scope>NUCLEOTIDE SEQUENCE [LARGE SCALE GENOMIC DNA]</scope>
    <source>
        <strain evidence="3">NM7</strain>
    </source>
</reference>